<accession>A0A5B9VXC3</accession>
<organism evidence="1 2">
    <name type="scientific">Aquisphaera giovannonii</name>
    <dbReference type="NCBI Taxonomy" id="406548"/>
    <lineage>
        <taxon>Bacteria</taxon>
        <taxon>Pseudomonadati</taxon>
        <taxon>Planctomycetota</taxon>
        <taxon>Planctomycetia</taxon>
        <taxon>Isosphaerales</taxon>
        <taxon>Isosphaeraceae</taxon>
        <taxon>Aquisphaera</taxon>
    </lineage>
</organism>
<protein>
    <submittedName>
        <fullName evidence="1">Uncharacterized protein</fullName>
    </submittedName>
</protein>
<sequence length="159" mass="16730">MGGLAAVDHDQPDVWTMPGHPIDDAGLNVKLKAVLAETNPGHLAGAWLPYGQMVMAAARASSDPAWAIDHHDPLVRRVSGFVRFLATFYSSCGRSSCVVLAKDASRAIGAPQYAIVGILKQLAAMGVIRSIPPGPGCFSPTWEWIGEVGRSGTPVRATA</sequence>
<proteinExistence type="predicted"/>
<dbReference type="Proteomes" id="UP000324233">
    <property type="component" value="Chromosome"/>
</dbReference>
<keyword evidence="2" id="KW-1185">Reference proteome</keyword>
<dbReference type="EMBL" id="CP042997">
    <property type="protein sequence ID" value="QEH32918.1"/>
    <property type="molecule type" value="Genomic_DNA"/>
</dbReference>
<evidence type="ECO:0000313" key="2">
    <source>
        <dbReference type="Proteomes" id="UP000324233"/>
    </source>
</evidence>
<gene>
    <name evidence="1" type="ORF">OJF2_14030</name>
</gene>
<dbReference type="KEGG" id="agv:OJF2_14030"/>
<reference evidence="1 2" key="1">
    <citation type="submission" date="2019-08" db="EMBL/GenBank/DDBJ databases">
        <title>Deep-cultivation of Planctomycetes and their phenomic and genomic characterization uncovers novel biology.</title>
        <authorList>
            <person name="Wiegand S."/>
            <person name="Jogler M."/>
            <person name="Boedeker C."/>
            <person name="Pinto D."/>
            <person name="Vollmers J."/>
            <person name="Rivas-Marin E."/>
            <person name="Kohn T."/>
            <person name="Peeters S.H."/>
            <person name="Heuer A."/>
            <person name="Rast P."/>
            <person name="Oberbeckmann S."/>
            <person name="Bunk B."/>
            <person name="Jeske O."/>
            <person name="Meyerdierks A."/>
            <person name="Storesund J.E."/>
            <person name="Kallscheuer N."/>
            <person name="Luecker S."/>
            <person name="Lage O.M."/>
            <person name="Pohl T."/>
            <person name="Merkel B.J."/>
            <person name="Hornburger P."/>
            <person name="Mueller R.-W."/>
            <person name="Bruemmer F."/>
            <person name="Labrenz M."/>
            <person name="Spormann A.M."/>
            <person name="Op den Camp H."/>
            <person name="Overmann J."/>
            <person name="Amann R."/>
            <person name="Jetten M.S.M."/>
            <person name="Mascher T."/>
            <person name="Medema M.H."/>
            <person name="Devos D.P."/>
            <person name="Kaster A.-K."/>
            <person name="Ovreas L."/>
            <person name="Rohde M."/>
            <person name="Galperin M.Y."/>
            <person name="Jogler C."/>
        </authorList>
    </citation>
    <scope>NUCLEOTIDE SEQUENCE [LARGE SCALE GENOMIC DNA]</scope>
    <source>
        <strain evidence="1 2">OJF2</strain>
    </source>
</reference>
<dbReference type="AlphaFoldDB" id="A0A5B9VXC3"/>
<dbReference type="RefSeq" id="WP_148592455.1">
    <property type="nucleotide sequence ID" value="NZ_CP042997.1"/>
</dbReference>
<evidence type="ECO:0000313" key="1">
    <source>
        <dbReference type="EMBL" id="QEH32918.1"/>
    </source>
</evidence>
<name>A0A5B9VXC3_9BACT</name>